<comment type="caution">
    <text evidence="2">The sequence shown here is derived from an EMBL/GenBank/DDBJ whole genome shotgun (WGS) entry which is preliminary data.</text>
</comment>
<protein>
    <submittedName>
        <fullName evidence="2">N-acetyl-gamma-glutamylphosphate reductase</fullName>
    </submittedName>
</protein>
<proteinExistence type="predicted"/>
<evidence type="ECO:0000313" key="2">
    <source>
        <dbReference type="EMBL" id="MBE1556350.1"/>
    </source>
</evidence>
<keyword evidence="1" id="KW-0812">Transmembrane</keyword>
<keyword evidence="1" id="KW-0472">Membrane</keyword>
<organism evidence="2 3">
    <name type="scientific">Sporosarcina limicola</name>
    <dbReference type="NCBI Taxonomy" id="34101"/>
    <lineage>
        <taxon>Bacteria</taxon>
        <taxon>Bacillati</taxon>
        <taxon>Bacillota</taxon>
        <taxon>Bacilli</taxon>
        <taxon>Bacillales</taxon>
        <taxon>Caryophanaceae</taxon>
        <taxon>Sporosarcina</taxon>
    </lineage>
</organism>
<accession>A0A927REI3</accession>
<gene>
    <name evidence="2" type="ORF">H4683_003474</name>
</gene>
<dbReference type="RefSeq" id="WP_225942166.1">
    <property type="nucleotide sequence ID" value="NZ_JADBEL010000025.1"/>
</dbReference>
<name>A0A927REI3_9BACL</name>
<reference evidence="2" key="1">
    <citation type="submission" date="2020-10" db="EMBL/GenBank/DDBJ databases">
        <title>Genomic Encyclopedia of Type Strains, Phase IV (KMG-IV): sequencing the most valuable type-strain genomes for metagenomic binning, comparative biology and taxonomic classification.</title>
        <authorList>
            <person name="Goeker M."/>
        </authorList>
    </citation>
    <scope>NUCLEOTIDE SEQUENCE</scope>
    <source>
        <strain evidence="2">DSM 13886</strain>
    </source>
</reference>
<keyword evidence="1" id="KW-1133">Transmembrane helix</keyword>
<evidence type="ECO:0000313" key="3">
    <source>
        <dbReference type="Proteomes" id="UP000658225"/>
    </source>
</evidence>
<dbReference type="AlphaFoldDB" id="A0A927REI3"/>
<sequence>MVTNDGLARVGALRGTDDAQIGFVVLSITAGIVVLSVIDAVLEGTPLIWNNFLFL</sequence>
<evidence type="ECO:0000256" key="1">
    <source>
        <dbReference type="SAM" id="Phobius"/>
    </source>
</evidence>
<keyword evidence="3" id="KW-1185">Reference proteome</keyword>
<dbReference type="Proteomes" id="UP000658225">
    <property type="component" value="Unassembled WGS sequence"/>
</dbReference>
<feature type="transmembrane region" description="Helical" evidence="1">
    <location>
        <begin position="20"/>
        <end position="42"/>
    </location>
</feature>
<dbReference type="EMBL" id="JADBEL010000025">
    <property type="protein sequence ID" value="MBE1556350.1"/>
    <property type="molecule type" value="Genomic_DNA"/>
</dbReference>